<evidence type="ECO:0000259" key="1">
    <source>
        <dbReference type="PROSITE" id="PS50181"/>
    </source>
</evidence>
<dbReference type="Gene3D" id="3.80.10.10">
    <property type="entry name" value="Ribonuclease Inhibitor"/>
    <property type="match status" value="1"/>
</dbReference>
<gene>
    <name evidence="2" type="ordered locus">AALP_Aa8g448900</name>
</gene>
<dbReference type="InterPro" id="IPR055411">
    <property type="entry name" value="LRR_FXL15/At3g58940/PEG3-like"/>
</dbReference>
<sequence>MEQCGGSLRKRVAMSVDRISELPEALLIQILSSLPTKLVISTSVLSQRWRSVWEMMPNLEFDQSNGNIKGFAENVSKSLLLHKAPILQSLHLKVRDRCEHVYVGIWVAIAFNRHVRDFELDLNFYGNPVRFPSCLFCFNELETLKLKNKLLLDVPCLVPMKSLRTLHLDYVEYKDDESYRNLLSSCPNLEHLVLRRHYHYNAVSNFVIVAPSLKTLWLHDTIHRAGNSSFEINAPSLEFLNIEKLTGYQVFRIENALEIVEANIRNVSYIANEMIMGSLSSAKRLSLDLSPLQITFPTGVIFRQLVELEMYTHKDEWWNLLTLMLDSSPKLQVLKLIDDGSTSLDFDKKSTDEGKWNEPKYVPECLLSHLETLVWTRYHWEREEEKEVATYILRNARQLKKATFTTYPIKSKKLNKLARRREQFSELECVVSSCELVLQVE</sequence>
<reference evidence="3" key="1">
    <citation type="journal article" date="2015" name="Nat. Plants">
        <title>Genome expansion of Arabis alpina linked with retrotransposition and reduced symmetric DNA methylation.</title>
        <authorList>
            <person name="Willing E.M."/>
            <person name="Rawat V."/>
            <person name="Mandakova T."/>
            <person name="Maumus F."/>
            <person name="James G.V."/>
            <person name="Nordstroem K.J."/>
            <person name="Becker C."/>
            <person name="Warthmann N."/>
            <person name="Chica C."/>
            <person name="Szarzynska B."/>
            <person name="Zytnicki M."/>
            <person name="Albani M.C."/>
            <person name="Kiefer C."/>
            <person name="Bergonzi S."/>
            <person name="Castaings L."/>
            <person name="Mateos J.L."/>
            <person name="Berns M.C."/>
            <person name="Bujdoso N."/>
            <person name="Piofczyk T."/>
            <person name="de Lorenzo L."/>
            <person name="Barrero-Sicilia C."/>
            <person name="Mateos I."/>
            <person name="Piednoel M."/>
            <person name="Hagmann J."/>
            <person name="Chen-Min-Tao R."/>
            <person name="Iglesias-Fernandez R."/>
            <person name="Schuster S.C."/>
            <person name="Alonso-Blanco C."/>
            <person name="Roudier F."/>
            <person name="Carbonero P."/>
            <person name="Paz-Ares J."/>
            <person name="Davis S.J."/>
            <person name="Pecinka A."/>
            <person name="Quesneville H."/>
            <person name="Colot V."/>
            <person name="Lysak M.A."/>
            <person name="Weigel D."/>
            <person name="Coupland G."/>
            <person name="Schneeberger K."/>
        </authorList>
    </citation>
    <scope>NUCLEOTIDE SEQUENCE [LARGE SCALE GENOMIC DNA]</scope>
    <source>
        <strain evidence="3">cv. Pajares</strain>
    </source>
</reference>
<dbReference type="EMBL" id="CM002876">
    <property type="protein sequence ID" value="KFK27928.1"/>
    <property type="molecule type" value="Genomic_DNA"/>
</dbReference>
<dbReference type="InterPro" id="IPR006566">
    <property type="entry name" value="FBD"/>
</dbReference>
<dbReference type="Pfam" id="PF08387">
    <property type="entry name" value="FBD"/>
    <property type="match status" value="1"/>
</dbReference>
<dbReference type="OMA" id="VRFPSCL"/>
<dbReference type="Gene3D" id="1.20.1280.50">
    <property type="match status" value="1"/>
</dbReference>
<dbReference type="CDD" id="cd22160">
    <property type="entry name" value="F-box_AtFBL13-like"/>
    <property type="match status" value="1"/>
</dbReference>
<dbReference type="PROSITE" id="PS50181">
    <property type="entry name" value="FBOX"/>
    <property type="match status" value="1"/>
</dbReference>
<dbReference type="PANTHER" id="PTHR31900:SF34">
    <property type="entry name" value="EMB|CAB62440.1-RELATED"/>
    <property type="match status" value="1"/>
</dbReference>
<dbReference type="InterPro" id="IPR053781">
    <property type="entry name" value="F-box_AtFBL13-like"/>
</dbReference>
<feature type="domain" description="F-box" evidence="1">
    <location>
        <begin position="16"/>
        <end position="64"/>
    </location>
</feature>
<name>A0A087GDH6_ARAAL</name>
<evidence type="ECO:0000313" key="2">
    <source>
        <dbReference type="EMBL" id="KFK27928.1"/>
    </source>
</evidence>
<proteinExistence type="predicted"/>
<dbReference type="PANTHER" id="PTHR31900">
    <property type="entry name" value="F-BOX/RNI SUPERFAMILY PROTEIN-RELATED"/>
    <property type="match status" value="1"/>
</dbReference>
<dbReference type="Proteomes" id="UP000029120">
    <property type="component" value="Chromosome 8"/>
</dbReference>
<dbReference type="OrthoDB" id="612216at2759"/>
<dbReference type="AlphaFoldDB" id="A0A087GDH6"/>
<dbReference type="SMART" id="SM00579">
    <property type="entry name" value="FBD"/>
    <property type="match status" value="1"/>
</dbReference>
<protein>
    <recommendedName>
        <fullName evidence="1">F-box domain-containing protein</fullName>
    </recommendedName>
</protein>
<dbReference type="InterPro" id="IPR001810">
    <property type="entry name" value="F-box_dom"/>
</dbReference>
<dbReference type="SUPFAM" id="SSF52047">
    <property type="entry name" value="RNI-like"/>
    <property type="match status" value="1"/>
</dbReference>
<dbReference type="Pfam" id="PF00646">
    <property type="entry name" value="F-box"/>
    <property type="match status" value="1"/>
</dbReference>
<dbReference type="Pfam" id="PF24758">
    <property type="entry name" value="LRR_At5g56370"/>
    <property type="match status" value="1"/>
</dbReference>
<keyword evidence="3" id="KW-1185">Reference proteome</keyword>
<accession>A0A087GDH6</accession>
<organism evidence="2 3">
    <name type="scientific">Arabis alpina</name>
    <name type="common">Alpine rock-cress</name>
    <dbReference type="NCBI Taxonomy" id="50452"/>
    <lineage>
        <taxon>Eukaryota</taxon>
        <taxon>Viridiplantae</taxon>
        <taxon>Streptophyta</taxon>
        <taxon>Embryophyta</taxon>
        <taxon>Tracheophyta</taxon>
        <taxon>Spermatophyta</taxon>
        <taxon>Magnoliopsida</taxon>
        <taxon>eudicotyledons</taxon>
        <taxon>Gunneridae</taxon>
        <taxon>Pentapetalae</taxon>
        <taxon>rosids</taxon>
        <taxon>malvids</taxon>
        <taxon>Brassicales</taxon>
        <taxon>Brassicaceae</taxon>
        <taxon>Arabideae</taxon>
        <taxon>Arabis</taxon>
    </lineage>
</organism>
<dbReference type="InterPro" id="IPR050232">
    <property type="entry name" value="FBL13/AtMIF1-like"/>
</dbReference>
<dbReference type="Gramene" id="KFK27928">
    <property type="protein sequence ID" value="KFK27928"/>
    <property type="gene ID" value="AALP_AA8G448900"/>
</dbReference>
<dbReference type="InterPro" id="IPR032675">
    <property type="entry name" value="LRR_dom_sf"/>
</dbReference>
<dbReference type="SUPFAM" id="SSF81383">
    <property type="entry name" value="F-box domain"/>
    <property type="match status" value="1"/>
</dbReference>
<evidence type="ECO:0000313" key="3">
    <source>
        <dbReference type="Proteomes" id="UP000029120"/>
    </source>
</evidence>
<dbReference type="InterPro" id="IPR036047">
    <property type="entry name" value="F-box-like_dom_sf"/>
</dbReference>